<dbReference type="Proteomes" id="UP000789572">
    <property type="component" value="Unassembled WGS sequence"/>
</dbReference>
<evidence type="ECO:0000313" key="2">
    <source>
        <dbReference type="Proteomes" id="UP000789572"/>
    </source>
</evidence>
<dbReference type="AlphaFoldDB" id="A0A9N9EH55"/>
<organism evidence="1 2">
    <name type="scientific">Paraglomus occultum</name>
    <dbReference type="NCBI Taxonomy" id="144539"/>
    <lineage>
        <taxon>Eukaryota</taxon>
        <taxon>Fungi</taxon>
        <taxon>Fungi incertae sedis</taxon>
        <taxon>Mucoromycota</taxon>
        <taxon>Glomeromycotina</taxon>
        <taxon>Glomeromycetes</taxon>
        <taxon>Paraglomerales</taxon>
        <taxon>Paraglomeraceae</taxon>
        <taxon>Paraglomus</taxon>
    </lineage>
</organism>
<keyword evidence="2" id="KW-1185">Reference proteome</keyword>
<name>A0A9N9EH55_9GLOM</name>
<feature type="non-terminal residue" evidence="1">
    <location>
        <position position="1"/>
    </location>
</feature>
<gene>
    <name evidence="1" type="ORF">POCULU_LOCUS11125</name>
</gene>
<dbReference type="EMBL" id="CAJVPJ010007171">
    <property type="protein sequence ID" value="CAG8673920.1"/>
    <property type="molecule type" value="Genomic_DNA"/>
</dbReference>
<accession>A0A9N9EH55</accession>
<protein>
    <submittedName>
        <fullName evidence="1">7796_t:CDS:1</fullName>
    </submittedName>
</protein>
<proteinExistence type="predicted"/>
<sequence length="53" mass="5995">DMTSFFKSQGARYAFSDKDFISSLQPAEKRICLASLDSRTLQSPLQLLNCIHD</sequence>
<evidence type="ECO:0000313" key="1">
    <source>
        <dbReference type="EMBL" id="CAG8673920.1"/>
    </source>
</evidence>
<reference evidence="1" key="1">
    <citation type="submission" date="2021-06" db="EMBL/GenBank/DDBJ databases">
        <authorList>
            <person name="Kallberg Y."/>
            <person name="Tangrot J."/>
            <person name="Rosling A."/>
        </authorList>
    </citation>
    <scope>NUCLEOTIDE SEQUENCE</scope>
    <source>
        <strain evidence="1">IA702</strain>
    </source>
</reference>
<feature type="non-terminal residue" evidence="1">
    <location>
        <position position="53"/>
    </location>
</feature>
<comment type="caution">
    <text evidence="1">The sequence shown here is derived from an EMBL/GenBank/DDBJ whole genome shotgun (WGS) entry which is preliminary data.</text>
</comment>